<reference evidence="1 2" key="2">
    <citation type="submission" date="2018-11" db="EMBL/GenBank/DDBJ databases">
        <authorList>
            <consortium name="Pathogen Informatics"/>
        </authorList>
    </citation>
    <scope>NUCLEOTIDE SEQUENCE [LARGE SCALE GENOMIC DNA]</scope>
</reference>
<accession>A0A183U2D1</accession>
<evidence type="ECO:0000313" key="2">
    <source>
        <dbReference type="Proteomes" id="UP000050794"/>
    </source>
</evidence>
<name>A0A183U2D1_TOXCA</name>
<reference evidence="3" key="1">
    <citation type="submission" date="2016-06" db="UniProtKB">
        <authorList>
            <consortium name="WormBaseParasite"/>
        </authorList>
    </citation>
    <scope>IDENTIFICATION</scope>
</reference>
<organism evidence="2 3">
    <name type="scientific">Toxocara canis</name>
    <name type="common">Canine roundworm</name>
    <dbReference type="NCBI Taxonomy" id="6265"/>
    <lineage>
        <taxon>Eukaryota</taxon>
        <taxon>Metazoa</taxon>
        <taxon>Ecdysozoa</taxon>
        <taxon>Nematoda</taxon>
        <taxon>Chromadorea</taxon>
        <taxon>Rhabditida</taxon>
        <taxon>Spirurina</taxon>
        <taxon>Ascaridomorpha</taxon>
        <taxon>Ascaridoidea</taxon>
        <taxon>Toxocaridae</taxon>
        <taxon>Toxocara</taxon>
    </lineage>
</organism>
<dbReference type="WBParaSite" id="TCNE_0000265101-mRNA-1">
    <property type="protein sequence ID" value="TCNE_0000265101-mRNA-1"/>
    <property type="gene ID" value="TCNE_0000265101"/>
</dbReference>
<sequence>MLETEPFEPGRCLAVLPGTNCADESASLSTSITIKESPSPLIPLRTERNQFITLWLKESNNLADKDH</sequence>
<protein>
    <submittedName>
        <fullName evidence="1 3">Uncharacterized protein</fullName>
    </submittedName>
</protein>
<gene>
    <name evidence="1" type="ORF">TCNE_LOCUS2651</name>
</gene>
<dbReference type="Proteomes" id="UP000050794">
    <property type="component" value="Unassembled WGS sequence"/>
</dbReference>
<dbReference type="EMBL" id="UYWY01002808">
    <property type="protein sequence ID" value="VDM28368.1"/>
    <property type="molecule type" value="Genomic_DNA"/>
</dbReference>
<dbReference type="AlphaFoldDB" id="A0A183U2D1"/>
<keyword evidence="2" id="KW-1185">Reference proteome</keyword>
<evidence type="ECO:0000313" key="1">
    <source>
        <dbReference type="EMBL" id="VDM28368.1"/>
    </source>
</evidence>
<evidence type="ECO:0000313" key="3">
    <source>
        <dbReference type="WBParaSite" id="TCNE_0000265101-mRNA-1"/>
    </source>
</evidence>
<proteinExistence type="predicted"/>